<evidence type="ECO:0000313" key="2">
    <source>
        <dbReference type="EMBL" id="KKI63919.1"/>
    </source>
</evidence>
<dbReference type="AlphaFoldDB" id="A0A0M2NZG7"/>
<keyword evidence="1" id="KW-0472">Membrane</keyword>
<feature type="transmembrane region" description="Helical" evidence="1">
    <location>
        <begin position="41"/>
        <end position="63"/>
    </location>
</feature>
<dbReference type="RefSeq" id="WP_019469922.1">
    <property type="nucleotide sequence ID" value="NZ_BKAS01000002.1"/>
</dbReference>
<accession>A0A0M2NZG7</accession>
<gene>
    <name evidence="2" type="ORF">UF66_0408</name>
</gene>
<proteinExistence type="predicted"/>
<organism evidence="2 3">
    <name type="scientific">Staphylococcus cohnii subsp. cohnii</name>
    <dbReference type="NCBI Taxonomy" id="74704"/>
    <lineage>
        <taxon>Bacteria</taxon>
        <taxon>Bacillati</taxon>
        <taxon>Bacillota</taxon>
        <taxon>Bacilli</taxon>
        <taxon>Bacillales</taxon>
        <taxon>Staphylococcaceae</taxon>
        <taxon>Staphylococcus</taxon>
        <taxon>Staphylococcus cohnii species complex</taxon>
    </lineage>
</organism>
<dbReference type="EMBL" id="LAKJ01000012">
    <property type="protein sequence ID" value="KKI63919.1"/>
    <property type="molecule type" value="Genomic_DNA"/>
</dbReference>
<name>A0A0M2NZG7_STACC</name>
<keyword evidence="1" id="KW-1133">Transmembrane helix</keyword>
<keyword evidence="1" id="KW-0812">Transmembrane</keyword>
<sequence>MAIILLSIVLIVNFVEALYLGIKFIRLKMRNAPDQAYKDLVSSPFWLMSLIISIILFVIAYILS</sequence>
<evidence type="ECO:0000256" key="1">
    <source>
        <dbReference type="SAM" id="Phobius"/>
    </source>
</evidence>
<protein>
    <submittedName>
        <fullName evidence="2">Uncharacterized protein</fullName>
    </submittedName>
</protein>
<reference evidence="2 3" key="1">
    <citation type="submission" date="2015-03" db="EMBL/GenBank/DDBJ databases">
        <title>Genome Assembly of Staphylococcus cohnii subsp. cohnii strain G22B2.</title>
        <authorList>
            <person name="Nair G."/>
            <person name="Kaur G."/>
            <person name="Khatri I."/>
            <person name="Singh N.K."/>
            <person name="Sathyabama S."/>
            <person name="Maurya S.K."/>
            <person name="Subramanian S."/>
            <person name="Agrewala J.N."/>
            <person name="Mayilraj S."/>
        </authorList>
    </citation>
    <scope>NUCLEOTIDE SEQUENCE [LARGE SCALE GENOMIC DNA]</scope>
    <source>
        <strain evidence="2 3">G22B2</strain>
    </source>
</reference>
<dbReference type="PATRIC" id="fig|74704.6.peg.422"/>
<dbReference type="GeneID" id="58098607"/>
<comment type="caution">
    <text evidence="2">The sequence shown here is derived from an EMBL/GenBank/DDBJ whole genome shotgun (WGS) entry which is preliminary data.</text>
</comment>
<dbReference type="Proteomes" id="UP000034455">
    <property type="component" value="Unassembled WGS sequence"/>
</dbReference>
<evidence type="ECO:0000313" key="3">
    <source>
        <dbReference type="Proteomes" id="UP000034455"/>
    </source>
</evidence>